<dbReference type="PANTHER" id="PTHR43289">
    <property type="entry name" value="MITOGEN-ACTIVATED PROTEIN KINASE KINASE KINASE 20-RELATED"/>
    <property type="match status" value="1"/>
</dbReference>
<feature type="binding site" evidence="5">
    <location>
        <position position="41"/>
    </location>
    <ligand>
        <name>ATP</name>
        <dbReference type="ChEBI" id="CHEBI:30616"/>
    </ligand>
</feature>
<organism evidence="8 9">
    <name type="scientific">Paraburkholderia ribeironis</name>
    <dbReference type="NCBI Taxonomy" id="1247936"/>
    <lineage>
        <taxon>Bacteria</taxon>
        <taxon>Pseudomonadati</taxon>
        <taxon>Pseudomonadota</taxon>
        <taxon>Betaproteobacteria</taxon>
        <taxon>Burkholderiales</taxon>
        <taxon>Burkholderiaceae</taxon>
        <taxon>Paraburkholderia</taxon>
    </lineage>
</organism>
<keyword evidence="4 5" id="KW-0067">ATP-binding</keyword>
<evidence type="ECO:0000256" key="1">
    <source>
        <dbReference type="ARBA" id="ARBA00022679"/>
    </source>
</evidence>
<keyword evidence="9" id="KW-1185">Reference proteome</keyword>
<dbReference type="PROSITE" id="PS50011">
    <property type="entry name" value="PROTEIN_KINASE_DOM"/>
    <property type="match status" value="1"/>
</dbReference>
<evidence type="ECO:0000256" key="6">
    <source>
        <dbReference type="SAM" id="Phobius"/>
    </source>
</evidence>
<evidence type="ECO:0000256" key="5">
    <source>
        <dbReference type="PROSITE-ProRule" id="PRU10141"/>
    </source>
</evidence>
<dbReference type="GO" id="GO:0004674">
    <property type="term" value="F:protein serine/threonine kinase activity"/>
    <property type="evidence" value="ECO:0007669"/>
    <property type="project" value="UniProtKB-KW"/>
</dbReference>
<dbReference type="STRING" id="1247936.BN2475_420065"/>
<dbReference type="OrthoDB" id="9791419at2"/>
<keyword evidence="6" id="KW-1133">Transmembrane helix</keyword>
<dbReference type="SUPFAM" id="SSF56112">
    <property type="entry name" value="Protein kinase-like (PK-like)"/>
    <property type="match status" value="1"/>
</dbReference>
<evidence type="ECO:0000256" key="2">
    <source>
        <dbReference type="ARBA" id="ARBA00022741"/>
    </source>
</evidence>
<keyword evidence="3 8" id="KW-0418">Kinase</keyword>
<evidence type="ECO:0000313" key="9">
    <source>
        <dbReference type="Proteomes" id="UP000187012"/>
    </source>
</evidence>
<sequence>MSFRQGQRVGPYVIERKLGAGGMASVWLAYDEKRAQNVAIKIMADAIDAQSQLTARFLDEIRHHALLRHPGIVTVLDVFSVGGQPCLVMDLAPGGSLASLLDERDGRRLPVDEALPLIGEVLDALDYAHRQGMVHRDVKPSNVLLDASKRHALLSDFGIALAAGERRRTRAGQSVGTTAYMSPEQIRATGTIDFRSDVYSVGCVLYELLTGRPPFVADGADASKTDDATARAEVLGMHMTKKPVPPHRRVLTIPHHVSELIMRALEKDPAHRVPGCAEFKRLLNAPTNWRSRVPDWLRSPIGIAAAIAFAAAAVLGAMAVMSS</sequence>
<dbReference type="AlphaFoldDB" id="A0A1N7S8L9"/>
<dbReference type="Gene3D" id="3.30.200.20">
    <property type="entry name" value="Phosphorylase Kinase, domain 1"/>
    <property type="match status" value="1"/>
</dbReference>
<keyword evidence="8" id="KW-0723">Serine/threonine-protein kinase</keyword>
<accession>A0A1N7S8L9</accession>
<evidence type="ECO:0000256" key="3">
    <source>
        <dbReference type="ARBA" id="ARBA00022777"/>
    </source>
</evidence>
<dbReference type="InterPro" id="IPR000719">
    <property type="entry name" value="Prot_kinase_dom"/>
</dbReference>
<proteinExistence type="predicted"/>
<feature type="domain" description="Protein kinase" evidence="7">
    <location>
        <begin position="12"/>
        <end position="297"/>
    </location>
</feature>
<evidence type="ECO:0000259" key="7">
    <source>
        <dbReference type="PROSITE" id="PS50011"/>
    </source>
</evidence>
<protein>
    <submittedName>
        <fullName evidence="8">Serine/threonine protein kinase</fullName>
    </submittedName>
</protein>
<keyword evidence="6" id="KW-0812">Transmembrane</keyword>
<name>A0A1N7S8L9_9BURK</name>
<evidence type="ECO:0000256" key="4">
    <source>
        <dbReference type="ARBA" id="ARBA00022840"/>
    </source>
</evidence>
<keyword evidence="2 5" id="KW-0547">Nucleotide-binding</keyword>
<dbReference type="PROSITE" id="PS00107">
    <property type="entry name" value="PROTEIN_KINASE_ATP"/>
    <property type="match status" value="1"/>
</dbReference>
<evidence type="ECO:0000313" key="8">
    <source>
        <dbReference type="EMBL" id="SIT43347.1"/>
    </source>
</evidence>
<dbReference type="EMBL" id="CYGX02000042">
    <property type="protein sequence ID" value="SIT43347.1"/>
    <property type="molecule type" value="Genomic_DNA"/>
</dbReference>
<dbReference type="PROSITE" id="PS00108">
    <property type="entry name" value="PROTEIN_KINASE_ST"/>
    <property type="match status" value="1"/>
</dbReference>
<dbReference type="InterPro" id="IPR008271">
    <property type="entry name" value="Ser/Thr_kinase_AS"/>
</dbReference>
<dbReference type="SMART" id="SM00220">
    <property type="entry name" value="S_TKc"/>
    <property type="match status" value="1"/>
</dbReference>
<gene>
    <name evidence="8" type="ORF">BN2475_420065</name>
</gene>
<dbReference type="PANTHER" id="PTHR43289:SF6">
    <property type="entry name" value="SERINE_THREONINE-PROTEIN KINASE NEKL-3"/>
    <property type="match status" value="1"/>
</dbReference>
<dbReference type="Proteomes" id="UP000187012">
    <property type="component" value="Unassembled WGS sequence"/>
</dbReference>
<dbReference type="Gene3D" id="1.10.510.10">
    <property type="entry name" value="Transferase(Phosphotransferase) domain 1"/>
    <property type="match status" value="1"/>
</dbReference>
<reference evidence="8 9" key="1">
    <citation type="submission" date="2016-12" db="EMBL/GenBank/DDBJ databases">
        <authorList>
            <person name="Song W.-J."/>
            <person name="Kurnit D.M."/>
        </authorList>
    </citation>
    <scope>NUCLEOTIDE SEQUENCE [LARGE SCALE GENOMIC DNA]</scope>
    <source>
        <strain evidence="8 9">STM7296</strain>
    </source>
</reference>
<dbReference type="GO" id="GO:0005524">
    <property type="term" value="F:ATP binding"/>
    <property type="evidence" value="ECO:0007669"/>
    <property type="project" value="UniProtKB-UniRule"/>
</dbReference>
<dbReference type="InterPro" id="IPR011009">
    <property type="entry name" value="Kinase-like_dom_sf"/>
</dbReference>
<dbReference type="InterPro" id="IPR017441">
    <property type="entry name" value="Protein_kinase_ATP_BS"/>
</dbReference>
<keyword evidence="6" id="KW-0472">Membrane</keyword>
<dbReference type="CDD" id="cd14014">
    <property type="entry name" value="STKc_PknB_like"/>
    <property type="match status" value="1"/>
</dbReference>
<feature type="transmembrane region" description="Helical" evidence="6">
    <location>
        <begin position="300"/>
        <end position="321"/>
    </location>
</feature>
<keyword evidence="1" id="KW-0808">Transferase</keyword>
<dbReference type="Pfam" id="PF00069">
    <property type="entry name" value="Pkinase"/>
    <property type="match status" value="1"/>
</dbReference>
<dbReference type="RefSeq" id="WP_094781080.1">
    <property type="nucleotide sequence ID" value="NZ_CYGX02000042.1"/>
</dbReference>